<dbReference type="PATRIC" id="fig|582.24.peg.2875"/>
<dbReference type="AlphaFoldDB" id="A0A0D8LA05"/>
<organism evidence="1 2">
    <name type="scientific">Morganella morganii</name>
    <name type="common">Proteus morganii</name>
    <dbReference type="NCBI Taxonomy" id="582"/>
    <lineage>
        <taxon>Bacteria</taxon>
        <taxon>Pseudomonadati</taxon>
        <taxon>Pseudomonadota</taxon>
        <taxon>Gammaproteobacteria</taxon>
        <taxon>Enterobacterales</taxon>
        <taxon>Morganellaceae</taxon>
        <taxon>Morganella</taxon>
    </lineage>
</organism>
<dbReference type="Proteomes" id="UP000032582">
    <property type="component" value="Unassembled WGS sequence"/>
</dbReference>
<dbReference type="EMBL" id="JZSH01000087">
    <property type="protein sequence ID" value="KJF77951.1"/>
    <property type="molecule type" value="Genomic_DNA"/>
</dbReference>
<comment type="caution">
    <text evidence="1">The sequence shown here is derived from an EMBL/GenBank/DDBJ whole genome shotgun (WGS) entry which is preliminary data.</text>
</comment>
<gene>
    <name evidence="1" type="ORF">UA45_09250</name>
</gene>
<accession>A0A0D8LA05</accession>
<evidence type="ECO:0000313" key="2">
    <source>
        <dbReference type="Proteomes" id="UP000032582"/>
    </source>
</evidence>
<sequence length="109" mass="11338">MCSGGVIDAVCGGFAADNLITVGDAGINRFTFDKLIAVTECIIFGNTAGRDILIRVIKGGVDCQAITADSLTGMFYTGGAGKGCIKGYGFLAVFTFEVLRALTVKRCTL</sequence>
<name>A0A0D8LA05_MORMO</name>
<proteinExistence type="predicted"/>
<evidence type="ECO:0000313" key="1">
    <source>
        <dbReference type="EMBL" id="KJF77951.1"/>
    </source>
</evidence>
<protein>
    <submittedName>
        <fullName evidence="1">Uncharacterized protein</fullName>
    </submittedName>
</protein>
<reference evidence="1 2" key="1">
    <citation type="submission" date="2015-02" db="EMBL/GenBank/DDBJ databases">
        <title>Whole genome shotgun sequencing of cultured foodborne pathogen.</title>
        <authorList>
            <person name="Timme R."/>
            <person name="Allard M.W."/>
            <person name="Strain E."/>
            <person name="Evans P.S."/>
            <person name="Brown E."/>
        </authorList>
    </citation>
    <scope>NUCLEOTIDE SEQUENCE [LARGE SCALE GENOMIC DNA]</scope>
    <source>
        <strain evidence="1 2">GCSL-TSO-24</strain>
    </source>
</reference>